<name>A0A5B0ACZ0_9ACTN</name>
<organism evidence="2 3">
    <name type="scientific">Streptomyces apricus</name>
    <dbReference type="NCBI Taxonomy" id="1828112"/>
    <lineage>
        <taxon>Bacteria</taxon>
        <taxon>Bacillati</taxon>
        <taxon>Actinomycetota</taxon>
        <taxon>Actinomycetes</taxon>
        <taxon>Kitasatosporales</taxon>
        <taxon>Streptomycetaceae</taxon>
        <taxon>Streptomyces</taxon>
    </lineage>
</organism>
<keyword evidence="3" id="KW-1185">Reference proteome</keyword>
<dbReference type="Proteomes" id="UP000324965">
    <property type="component" value="Unassembled WGS sequence"/>
</dbReference>
<evidence type="ECO:0000313" key="3">
    <source>
        <dbReference type="Proteomes" id="UP000324965"/>
    </source>
</evidence>
<gene>
    <name evidence="2" type="ORF">FGF04_31735</name>
</gene>
<dbReference type="OrthoDB" id="4263929at2"/>
<evidence type="ECO:0000256" key="1">
    <source>
        <dbReference type="SAM" id="MobiDB-lite"/>
    </source>
</evidence>
<dbReference type="AlphaFoldDB" id="A0A5B0ACZ0"/>
<dbReference type="EMBL" id="VDFC01000058">
    <property type="protein sequence ID" value="KAA0927011.1"/>
    <property type="molecule type" value="Genomic_DNA"/>
</dbReference>
<sequence length="136" mass="15762">MNVRTRRWLLAPRRQLRTHLLMHRHGPALPYDTAWALITLHAIPDEAAVVRIWVRENSGGPPGIHYDDWQELSHDEQQRRRTWLQRHGRSPIQLLSLEASLVLSTGLHVLDWSLPPERSPQWAPASQPRSDDTPQS</sequence>
<comment type="caution">
    <text evidence="2">The sequence shown here is derived from an EMBL/GenBank/DDBJ whole genome shotgun (WGS) entry which is preliminary data.</text>
</comment>
<evidence type="ECO:0000313" key="2">
    <source>
        <dbReference type="EMBL" id="KAA0927011.1"/>
    </source>
</evidence>
<reference evidence="2 3" key="1">
    <citation type="submission" date="2019-05" db="EMBL/GenBank/DDBJ databases">
        <authorList>
            <person name="Hariharan J."/>
            <person name="Choudoir M.J."/>
            <person name="Diebold P."/>
            <person name="Panke-Buisse K."/>
            <person name="Buckley D.H."/>
        </authorList>
    </citation>
    <scope>NUCLEOTIDE SEQUENCE [LARGE SCALE GENOMIC DNA]</scope>
    <source>
        <strain evidence="2 3">SUN51</strain>
    </source>
</reference>
<accession>A0A5B0ACZ0</accession>
<proteinExistence type="predicted"/>
<dbReference type="RefSeq" id="WP_149514826.1">
    <property type="nucleotide sequence ID" value="NZ_VDFC01000058.1"/>
</dbReference>
<protein>
    <submittedName>
        <fullName evidence="2">Uncharacterized protein</fullName>
    </submittedName>
</protein>
<feature type="region of interest" description="Disordered" evidence="1">
    <location>
        <begin position="115"/>
        <end position="136"/>
    </location>
</feature>